<reference evidence="1 2" key="1">
    <citation type="submission" date="2023-03" db="EMBL/GenBank/DDBJ databases">
        <title>High-quality genome of Scylla paramamosain provides insights in environmental adaptation.</title>
        <authorList>
            <person name="Zhang L."/>
        </authorList>
    </citation>
    <scope>NUCLEOTIDE SEQUENCE [LARGE SCALE GENOMIC DNA]</scope>
    <source>
        <strain evidence="1">LZ_2023a</strain>
        <tissue evidence="1">Muscle</tissue>
    </source>
</reference>
<name>A0AAW0UMA6_SCYPA</name>
<keyword evidence="2" id="KW-1185">Reference proteome</keyword>
<evidence type="ECO:0000313" key="2">
    <source>
        <dbReference type="Proteomes" id="UP001487740"/>
    </source>
</evidence>
<sequence length="188" mass="20377">MQEVACSCSIPYKEAACGAFRPQMYNVEEHSPELLLCLAHYTTPVCLAATASPLRPASIREQFTAATISTGGGLFAHSLSFPLCLFRFPPLIVAANASPGFVTILRGRREAGMKTVRRKRLVSVMKDDEDFVVLPRRRLALVHGTRQGAYSKSPLGGSLTARLLGNSPGCELCLGSACLVYPSRPERH</sequence>
<comment type="caution">
    <text evidence="1">The sequence shown here is derived from an EMBL/GenBank/DDBJ whole genome shotgun (WGS) entry which is preliminary data.</text>
</comment>
<dbReference type="EMBL" id="JARAKH010000011">
    <property type="protein sequence ID" value="KAK8399742.1"/>
    <property type="molecule type" value="Genomic_DNA"/>
</dbReference>
<evidence type="ECO:0000313" key="1">
    <source>
        <dbReference type="EMBL" id="KAK8399742.1"/>
    </source>
</evidence>
<dbReference type="Proteomes" id="UP001487740">
    <property type="component" value="Unassembled WGS sequence"/>
</dbReference>
<proteinExistence type="predicted"/>
<protein>
    <submittedName>
        <fullName evidence="1">Uncharacterized protein</fullName>
    </submittedName>
</protein>
<organism evidence="1 2">
    <name type="scientific">Scylla paramamosain</name>
    <name type="common">Mud crab</name>
    <dbReference type="NCBI Taxonomy" id="85552"/>
    <lineage>
        <taxon>Eukaryota</taxon>
        <taxon>Metazoa</taxon>
        <taxon>Ecdysozoa</taxon>
        <taxon>Arthropoda</taxon>
        <taxon>Crustacea</taxon>
        <taxon>Multicrustacea</taxon>
        <taxon>Malacostraca</taxon>
        <taxon>Eumalacostraca</taxon>
        <taxon>Eucarida</taxon>
        <taxon>Decapoda</taxon>
        <taxon>Pleocyemata</taxon>
        <taxon>Brachyura</taxon>
        <taxon>Eubrachyura</taxon>
        <taxon>Portunoidea</taxon>
        <taxon>Portunidae</taxon>
        <taxon>Portuninae</taxon>
        <taxon>Scylla</taxon>
    </lineage>
</organism>
<gene>
    <name evidence="1" type="ORF">O3P69_003636</name>
</gene>
<accession>A0AAW0UMA6</accession>
<dbReference type="AlphaFoldDB" id="A0AAW0UMA6"/>